<accession>A0A9X6NIQ9</accession>
<gene>
    <name evidence="1" type="ORF">BV898_17846</name>
</gene>
<proteinExistence type="predicted"/>
<name>A0A9X6NIQ9_HYPEX</name>
<dbReference type="Proteomes" id="UP000192578">
    <property type="component" value="Unassembled WGS sequence"/>
</dbReference>
<evidence type="ECO:0000313" key="1">
    <source>
        <dbReference type="EMBL" id="OWA53416.1"/>
    </source>
</evidence>
<reference evidence="2" key="1">
    <citation type="submission" date="2017-01" db="EMBL/GenBank/DDBJ databases">
        <title>Comparative genomics of anhydrobiosis in the tardigrade Hypsibius dujardini.</title>
        <authorList>
            <person name="Yoshida Y."/>
            <person name="Koutsovoulos G."/>
            <person name="Laetsch D."/>
            <person name="Stevens L."/>
            <person name="Kumar S."/>
            <person name="Horikawa D."/>
            <person name="Ishino K."/>
            <person name="Komine S."/>
            <person name="Tomita M."/>
            <person name="Blaxter M."/>
            <person name="Arakawa K."/>
        </authorList>
    </citation>
    <scope>NUCLEOTIDE SEQUENCE [LARGE SCALE GENOMIC DNA]</scope>
    <source>
        <strain evidence="2">Z151</strain>
    </source>
</reference>
<dbReference type="EMBL" id="MTYJ01000320">
    <property type="protein sequence ID" value="OWA53416.1"/>
    <property type="molecule type" value="Genomic_DNA"/>
</dbReference>
<keyword evidence="2" id="KW-1185">Reference proteome</keyword>
<organism evidence="1 2">
    <name type="scientific">Hypsibius exemplaris</name>
    <name type="common">Freshwater tardigrade</name>
    <dbReference type="NCBI Taxonomy" id="2072580"/>
    <lineage>
        <taxon>Eukaryota</taxon>
        <taxon>Metazoa</taxon>
        <taxon>Ecdysozoa</taxon>
        <taxon>Tardigrada</taxon>
        <taxon>Eutardigrada</taxon>
        <taxon>Parachela</taxon>
        <taxon>Hypsibioidea</taxon>
        <taxon>Hypsibiidae</taxon>
        <taxon>Hypsibius</taxon>
    </lineage>
</organism>
<sequence length="104" mass="11803">MPWIVSECRMECLADDTKIYAADKTREEAVTKLNTALQVAATRFEDNLLPLNEKVRKLMLIASQKSRSTTNNTNGVNDVILNGCRLEEMDAITYLSIIVDYYLI</sequence>
<evidence type="ECO:0000313" key="2">
    <source>
        <dbReference type="Proteomes" id="UP000192578"/>
    </source>
</evidence>
<dbReference type="AlphaFoldDB" id="A0A9X6NIQ9"/>
<protein>
    <submittedName>
        <fullName evidence="1">Uncharacterized protein</fullName>
    </submittedName>
</protein>
<comment type="caution">
    <text evidence="1">The sequence shown here is derived from an EMBL/GenBank/DDBJ whole genome shotgun (WGS) entry which is preliminary data.</text>
</comment>